<name>A0A2H4JFX9_9CAUD</name>
<organism evidence="1">
    <name type="scientific">uncultured Caudovirales phage</name>
    <dbReference type="NCBI Taxonomy" id="2100421"/>
    <lineage>
        <taxon>Viruses</taxon>
        <taxon>Duplodnaviria</taxon>
        <taxon>Heunggongvirae</taxon>
        <taxon>Uroviricota</taxon>
        <taxon>Caudoviricetes</taxon>
        <taxon>Peduoviridae</taxon>
        <taxon>Maltschvirus</taxon>
        <taxon>Maltschvirus maltsch</taxon>
    </lineage>
</organism>
<gene>
    <name evidence="1" type="ORF">3F9_24</name>
</gene>
<sequence>MSSNNFFPAITSINLFTQKDSSELILYKGQDNVLHVSCTIDGLTRRTLPYIHESLDYIAIWFTLYHQFGGRETTIVRRYFVEFDPKEWFIPKDIDRVVFEIPVDDDFSDLDFISNYYYLQISFTGKRPHEMGIEQSIHDNQIFNTKIPFVIKEVL</sequence>
<protein>
    <submittedName>
        <fullName evidence="1">Uncharacterized protein</fullName>
    </submittedName>
</protein>
<proteinExistence type="predicted"/>
<accession>A0A2H4JFX9</accession>
<evidence type="ECO:0000313" key="1">
    <source>
        <dbReference type="EMBL" id="ASN71431.1"/>
    </source>
</evidence>
<reference evidence="1" key="1">
    <citation type="submission" date="2017-06" db="EMBL/GenBank/DDBJ databases">
        <title>Novel phages from South African skin metaviromes.</title>
        <authorList>
            <person name="van Zyl L.J."/>
            <person name="Abrahams Y."/>
            <person name="Stander E.A."/>
            <person name="Kirby B.M."/>
            <person name="Clavaud C."/>
            <person name="Farcet C."/>
            <person name="Breton L."/>
            <person name="Trindade M.I."/>
        </authorList>
    </citation>
    <scope>NUCLEOTIDE SEQUENCE</scope>
</reference>
<dbReference type="EMBL" id="MF417925">
    <property type="protein sequence ID" value="ASN71431.1"/>
    <property type="molecule type" value="Genomic_DNA"/>
</dbReference>